<dbReference type="STRING" id="1122169.Lsha_2888"/>
<name>A0A0W0YHQ6_9GAMM</name>
<dbReference type="Gene3D" id="3.30.1370.120">
    <property type="match status" value="1"/>
</dbReference>
<feature type="chain" id="PRO_5006917617" evidence="1">
    <location>
        <begin position="20"/>
        <end position="255"/>
    </location>
</feature>
<dbReference type="RefSeq" id="WP_018577697.1">
    <property type="nucleotide sequence ID" value="NZ_KB892406.1"/>
</dbReference>
<reference evidence="3 4" key="1">
    <citation type="submission" date="2015-11" db="EMBL/GenBank/DDBJ databases">
        <title>Genomic analysis of 38 Legionella species identifies large and diverse effector repertoires.</title>
        <authorList>
            <person name="Burstein D."/>
            <person name="Amaro F."/>
            <person name="Zusman T."/>
            <person name="Lifshitz Z."/>
            <person name="Cohen O."/>
            <person name="Gilbert J.A."/>
            <person name="Pupko T."/>
            <person name="Shuman H.A."/>
            <person name="Segal G."/>
        </authorList>
    </citation>
    <scope>NUCLEOTIDE SEQUENCE [LARGE SCALE GENOMIC DNA]</scope>
    <source>
        <strain evidence="3 4">ATCC 49655</strain>
    </source>
</reference>
<dbReference type="InterPro" id="IPR005644">
    <property type="entry name" value="NolW-like"/>
</dbReference>
<accession>A0A0W0YHQ6</accession>
<dbReference type="PATRIC" id="fig|1122169.6.peg.3319"/>
<feature type="signal peptide" evidence="1">
    <location>
        <begin position="1"/>
        <end position="19"/>
    </location>
</feature>
<keyword evidence="1" id="KW-0732">Signal</keyword>
<dbReference type="Proteomes" id="UP000054600">
    <property type="component" value="Unassembled WGS sequence"/>
</dbReference>
<proteinExistence type="predicted"/>
<gene>
    <name evidence="3" type="ORF">Lsha_2888</name>
</gene>
<dbReference type="EMBL" id="LNYW01000074">
    <property type="protein sequence ID" value="KTD56489.1"/>
    <property type="molecule type" value="Genomic_DNA"/>
</dbReference>
<dbReference type="AlphaFoldDB" id="A0A0W0YHQ6"/>
<protein>
    <submittedName>
        <fullName evidence="3">Type II/III secretion system protein</fullName>
    </submittedName>
</protein>
<organism evidence="3 4">
    <name type="scientific">Legionella shakespearei DSM 23087</name>
    <dbReference type="NCBI Taxonomy" id="1122169"/>
    <lineage>
        <taxon>Bacteria</taxon>
        <taxon>Pseudomonadati</taxon>
        <taxon>Pseudomonadota</taxon>
        <taxon>Gammaproteobacteria</taxon>
        <taxon>Legionellales</taxon>
        <taxon>Legionellaceae</taxon>
        <taxon>Legionella</taxon>
    </lineage>
</organism>
<sequence>MKLRLWLMGLLLVTSNAFAQDMITKVIQLNYVPASKVIQLIQPMMNSGERISGTGQTLVVNVSPDTLTMIRDVLHKIDVPPVTFNISVFQGDPNWLSSQNNNDVIYSTNPQWQVQRSQSVRVLSGESAFVSTAQQIPIVSAVGVGFFTGVDYQQHNIENGILILPVLQGSQVKLSVKRVRQQQNVAGGQQFDNQQINTTVMAPLNKWVSLGSAEGAQNNTSSSSTSFTAGRPFSQNSTLYIKVSVVNAVPSGQSK</sequence>
<dbReference type="InterPro" id="IPR038591">
    <property type="entry name" value="NolW-like_sf"/>
</dbReference>
<evidence type="ECO:0000313" key="3">
    <source>
        <dbReference type="EMBL" id="KTD56489.1"/>
    </source>
</evidence>
<dbReference type="Pfam" id="PF03958">
    <property type="entry name" value="Secretin_N"/>
    <property type="match status" value="1"/>
</dbReference>
<feature type="domain" description="NolW-like" evidence="2">
    <location>
        <begin position="24"/>
        <end position="81"/>
    </location>
</feature>
<evidence type="ECO:0000256" key="1">
    <source>
        <dbReference type="SAM" id="SignalP"/>
    </source>
</evidence>
<evidence type="ECO:0000259" key="2">
    <source>
        <dbReference type="Pfam" id="PF03958"/>
    </source>
</evidence>
<dbReference type="OrthoDB" id="5644460at2"/>
<evidence type="ECO:0000313" key="4">
    <source>
        <dbReference type="Proteomes" id="UP000054600"/>
    </source>
</evidence>
<keyword evidence="4" id="KW-1185">Reference proteome</keyword>
<dbReference type="eggNOG" id="COG1450">
    <property type="taxonomic scope" value="Bacteria"/>
</dbReference>
<comment type="caution">
    <text evidence="3">The sequence shown here is derived from an EMBL/GenBank/DDBJ whole genome shotgun (WGS) entry which is preliminary data.</text>
</comment>